<dbReference type="AlphaFoldDB" id="A0A1S2VQN2"/>
<evidence type="ECO:0008006" key="4">
    <source>
        <dbReference type="Google" id="ProtNLM"/>
    </source>
</evidence>
<dbReference type="PANTHER" id="PTHR36443">
    <property type="entry name" value="BSR5223 PROTEIN"/>
    <property type="match status" value="1"/>
</dbReference>
<keyword evidence="3" id="KW-1185">Reference proteome</keyword>
<evidence type="ECO:0000313" key="2">
    <source>
        <dbReference type="EMBL" id="OIN61072.1"/>
    </source>
</evidence>
<sequence>MNPASGKYIIYIGLAVVAVGALIYFFGDKLRWLGHLPGDIRIEGKNGGFYFPIVTCILVSIVLNLVIALIRKFL</sequence>
<dbReference type="Proteomes" id="UP000181790">
    <property type="component" value="Unassembled WGS sequence"/>
</dbReference>
<dbReference type="RefSeq" id="WP_071501803.1">
    <property type="nucleotide sequence ID" value="NZ_MORL01000001.1"/>
</dbReference>
<name>A0A1S2VQN2_9BACT</name>
<feature type="transmembrane region" description="Helical" evidence="1">
    <location>
        <begin position="9"/>
        <end position="27"/>
    </location>
</feature>
<keyword evidence="1" id="KW-0812">Transmembrane</keyword>
<feature type="transmembrane region" description="Helical" evidence="1">
    <location>
        <begin position="47"/>
        <end position="70"/>
    </location>
</feature>
<keyword evidence="1" id="KW-0472">Membrane</keyword>
<proteinExistence type="predicted"/>
<dbReference type="Pfam" id="PF11146">
    <property type="entry name" value="DUF2905"/>
    <property type="match status" value="1"/>
</dbReference>
<protein>
    <recommendedName>
        <fullName evidence="4">DUF2905 domain-containing protein</fullName>
    </recommendedName>
</protein>
<gene>
    <name evidence="2" type="ORF">BLX24_03105</name>
</gene>
<evidence type="ECO:0000256" key="1">
    <source>
        <dbReference type="SAM" id="Phobius"/>
    </source>
</evidence>
<dbReference type="OrthoDB" id="680637at2"/>
<dbReference type="PANTHER" id="PTHR36443:SF1">
    <property type="entry name" value="BSR5223 PROTEIN"/>
    <property type="match status" value="1"/>
</dbReference>
<dbReference type="EMBL" id="MORL01000001">
    <property type="protein sequence ID" value="OIN61072.1"/>
    <property type="molecule type" value="Genomic_DNA"/>
</dbReference>
<organism evidence="2 3">
    <name type="scientific">Arsenicibacter rosenii</name>
    <dbReference type="NCBI Taxonomy" id="1750698"/>
    <lineage>
        <taxon>Bacteria</taxon>
        <taxon>Pseudomonadati</taxon>
        <taxon>Bacteroidota</taxon>
        <taxon>Cytophagia</taxon>
        <taxon>Cytophagales</taxon>
        <taxon>Spirosomataceae</taxon>
        <taxon>Arsenicibacter</taxon>
    </lineage>
</organism>
<accession>A0A1S2VQN2</accession>
<comment type="caution">
    <text evidence="2">The sequence shown here is derived from an EMBL/GenBank/DDBJ whole genome shotgun (WGS) entry which is preliminary data.</text>
</comment>
<keyword evidence="1" id="KW-1133">Transmembrane helix</keyword>
<dbReference type="InterPro" id="IPR021320">
    <property type="entry name" value="DUF2905"/>
</dbReference>
<evidence type="ECO:0000313" key="3">
    <source>
        <dbReference type="Proteomes" id="UP000181790"/>
    </source>
</evidence>
<reference evidence="2 3" key="1">
    <citation type="submission" date="2016-10" db="EMBL/GenBank/DDBJ databases">
        <title>Arsenicibacter rosenii gen. nov., sp. nov., an efficient arsenic-methylating bacterium isolated from an arsenic-contaminated paddy soil.</title>
        <authorList>
            <person name="Huang K."/>
        </authorList>
    </citation>
    <scope>NUCLEOTIDE SEQUENCE [LARGE SCALE GENOMIC DNA]</scope>
    <source>
        <strain evidence="2 3">SM-1</strain>
    </source>
</reference>